<dbReference type="OrthoDB" id="10021397at2759"/>
<evidence type="ECO:0000256" key="4">
    <source>
        <dbReference type="ARBA" id="ARBA00022475"/>
    </source>
</evidence>
<dbReference type="GO" id="GO:0005886">
    <property type="term" value="C:plasma membrane"/>
    <property type="evidence" value="ECO:0007669"/>
    <property type="project" value="UniProtKB-SubCell"/>
</dbReference>
<feature type="region of interest" description="Disordered" evidence="9">
    <location>
        <begin position="1"/>
        <end position="61"/>
    </location>
</feature>
<organism evidence="12 13">
    <name type="scientific">Aureobasidium pullulans EXF-150</name>
    <dbReference type="NCBI Taxonomy" id="1043002"/>
    <lineage>
        <taxon>Eukaryota</taxon>
        <taxon>Fungi</taxon>
        <taxon>Dikarya</taxon>
        <taxon>Ascomycota</taxon>
        <taxon>Pezizomycotina</taxon>
        <taxon>Dothideomycetes</taxon>
        <taxon>Dothideomycetidae</taxon>
        <taxon>Dothideales</taxon>
        <taxon>Saccotheciaceae</taxon>
        <taxon>Aureobasidium</taxon>
    </lineage>
</organism>
<evidence type="ECO:0000259" key="11">
    <source>
        <dbReference type="PROSITE" id="PS50850"/>
    </source>
</evidence>
<dbReference type="EMBL" id="KL584975">
    <property type="protein sequence ID" value="KEQ88423.1"/>
    <property type="molecule type" value="Genomic_DNA"/>
</dbReference>
<keyword evidence="6 10" id="KW-1133">Transmembrane helix</keyword>
<proteinExistence type="inferred from homology"/>
<comment type="similarity">
    <text evidence="2">Belongs to the major facilitator superfamily. TCR/Tet family.</text>
</comment>
<dbReference type="SUPFAM" id="SSF103473">
    <property type="entry name" value="MFS general substrate transporter"/>
    <property type="match status" value="1"/>
</dbReference>
<dbReference type="PROSITE" id="PS50850">
    <property type="entry name" value="MFS"/>
    <property type="match status" value="1"/>
</dbReference>
<feature type="transmembrane region" description="Helical" evidence="10">
    <location>
        <begin position="108"/>
        <end position="126"/>
    </location>
</feature>
<gene>
    <name evidence="12" type="ORF">M438DRAFT_361765</name>
</gene>
<feature type="transmembrane region" description="Helical" evidence="10">
    <location>
        <begin position="266"/>
        <end position="287"/>
    </location>
</feature>
<protein>
    <submittedName>
        <fullName evidence="12">MFS transporter</fullName>
    </submittedName>
</protein>
<feature type="transmembrane region" description="Helical" evidence="10">
    <location>
        <begin position="70"/>
        <end position="96"/>
    </location>
</feature>
<dbReference type="InterPro" id="IPR020846">
    <property type="entry name" value="MFS_dom"/>
</dbReference>
<evidence type="ECO:0000256" key="8">
    <source>
        <dbReference type="ARBA" id="ARBA00023180"/>
    </source>
</evidence>
<dbReference type="RefSeq" id="XP_029764610.1">
    <property type="nucleotide sequence ID" value="XM_029907530.1"/>
</dbReference>
<evidence type="ECO:0000256" key="7">
    <source>
        <dbReference type="ARBA" id="ARBA00023136"/>
    </source>
</evidence>
<evidence type="ECO:0000313" key="12">
    <source>
        <dbReference type="EMBL" id="KEQ88423.1"/>
    </source>
</evidence>
<evidence type="ECO:0000313" key="13">
    <source>
        <dbReference type="Proteomes" id="UP000030706"/>
    </source>
</evidence>
<dbReference type="FunFam" id="1.20.1250.20:FF:000489">
    <property type="entry name" value="MFS general substrate transporter"/>
    <property type="match status" value="1"/>
</dbReference>
<dbReference type="Pfam" id="PF07690">
    <property type="entry name" value="MFS_1"/>
    <property type="match status" value="1"/>
</dbReference>
<dbReference type="FunFam" id="1.20.1720.10:FF:000012">
    <property type="entry name" value="MFS toxin efflux pump (AflT)"/>
    <property type="match status" value="1"/>
</dbReference>
<dbReference type="CDD" id="cd17502">
    <property type="entry name" value="MFS_Azr1_MDR_like"/>
    <property type="match status" value="1"/>
</dbReference>
<evidence type="ECO:0000256" key="10">
    <source>
        <dbReference type="SAM" id="Phobius"/>
    </source>
</evidence>
<feature type="transmembrane region" description="Helical" evidence="10">
    <location>
        <begin position="163"/>
        <end position="184"/>
    </location>
</feature>
<dbReference type="FunFam" id="1.20.1250.20:FF:000196">
    <property type="entry name" value="MFS toxin efflux pump (AflT)"/>
    <property type="match status" value="1"/>
</dbReference>
<keyword evidence="4" id="KW-1003">Cell membrane</keyword>
<dbReference type="InterPro" id="IPR036259">
    <property type="entry name" value="MFS_trans_sf"/>
</dbReference>
<dbReference type="Gene3D" id="1.20.1250.20">
    <property type="entry name" value="MFS general substrate transporter like domains"/>
    <property type="match status" value="2"/>
</dbReference>
<keyword evidence="3" id="KW-0813">Transport</keyword>
<dbReference type="PRINTS" id="PR01036">
    <property type="entry name" value="TCRTETB"/>
</dbReference>
<keyword evidence="13" id="KW-1185">Reference proteome</keyword>
<keyword evidence="7 10" id="KW-0472">Membrane</keyword>
<feature type="transmembrane region" description="Helical" evidence="10">
    <location>
        <begin position="223"/>
        <end position="246"/>
    </location>
</feature>
<feature type="transmembrane region" description="Helical" evidence="10">
    <location>
        <begin position="539"/>
        <end position="558"/>
    </location>
</feature>
<keyword evidence="8" id="KW-0325">Glycoprotein</keyword>
<sequence>MGFFNRKAKDSNPEALEATSPGVLQSEKTDDAHIRTASVVSGDEKPLPDSDGSQNDEEDPEVEYPTSIKLLLITIALCLTVFCIALDNTIIATAIPKITDHFKAIDDIAWYGSAYLLTTCSFQLFFGKLYSFLSLKWVFLVALFIFELGSFVCGIAPTSTALIVGRAVAGVGSAGLFSGAILIIANSVPLRKRPSYTGLIGAMYGLASVAGPLMGGAFTDHLTWRWCFYINLPFGAVTMIFIFFFFNPTKSAKKLSVGWKNRVMDFDPAGTVIFLPMIICLLLALQWGGSTYPWSSGRVIALFVVFGVLLAIFISIQFYVGEQATIPPRIIKQRSVAASAWFGVSLGAAFFLFVYYLPIWFQAIKGVSATKSGIMSLPLILGVVICSVVAGGLVTVFGQYAPWMLASSVLMAIGAGLLSTLKVDTGHAEWIGYQALFGIGVGMGMQQILIAVQTVLPAADIPTGTAIVMFFQTLGGALFISVGQNVFTNKLVSGLKAAVPDLDPAIVLSTGATELKSAIGEQYRDGVLQAYNDALTNSYYVAVALATLSIIGSAAVEWKSVKGKKIEMTAA</sequence>
<dbReference type="AlphaFoldDB" id="A0A074XS38"/>
<keyword evidence="5 10" id="KW-0812">Transmembrane</keyword>
<evidence type="ECO:0000256" key="1">
    <source>
        <dbReference type="ARBA" id="ARBA00004651"/>
    </source>
</evidence>
<dbReference type="Proteomes" id="UP000030706">
    <property type="component" value="Unassembled WGS sequence"/>
</dbReference>
<reference evidence="12 13" key="1">
    <citation type="journal article" date="2014" name="BMC Genomics">
        <title>Genome sequencing of four Aureobasidium pullulans varieties: biotechnological potential, stress tolerance, and description of new species.</title>
        <authorList>
            <person name="Gostin Ar C."/>
            <person name="Ohm R.A."/>
            <person name="Kogej T."/>
            <person name="Sonjak S."/>
            <person name="Turk M."/>
            <person name="Zajc J."/>
            <person name="Zalar P."/>
            <person name="Grube M."/>
            <person name="Sun H."/>
            <person name="Han J."/>
            <person name="Sharma A."/>
            <person name="Chiniquy J."/>
            <person name="Ngan C.Y."/>
            <person name="Lipzen A."/>
            <person name="Barry K."/>
            <person name="Grigoriev I.V."/>
            <person name="Gunde-Cimerman N."/>
        </authorList>
    </citation>
    <scope>NUCLEOTIDE SEQUENCE [LARGE SCALE GENOMIC DNA]</scope>
    <source>
        <strain evidence="12 13">EXF-150</strain>
    </source>
</reference>
<evidence type="ECO:0000256" key="2">
    <source>
        <dbReference type="ARBA" id="ARBA00007520"/>
    </source>
</evidence>
<evidence type="ECO:0000256" key="3">
    <source>
        <dbReference type="ARBA" id="ARBA00022448"/>
    </source>
</evidence>
<dbReference type="InterPro" id="IPR011701">
    <property type="entry name" value="MFS"/>
</dbReference>
<dbReference type="HOGENOM" id="CLU_000960_22_1_1"/>
<feature type="transmembrane region" description="Helical" evidence="10">
    <location>
        <begin position="299"/>
        <end position="320"/>
    </location>
</feature>
<feature type="transmembrane region" description="Helical" evidence="10">
    <location>
        <begin position="373"/>
        <end position="393"/>
    </location>
</feature>
<accession>A0A074XS38</accession>
<feature type="transmembrane region" description="Helical" evidence="10">
    <location>
        <begin position="138"/>
        <end position="157"/>
    </location>
</feature>
<name>A0A074XS38_AURPU</name>
<dbReference type="GeneID" id="40749836"/>
<evidence type="ECO:0000256" key="9">
    <source>
        <dbReference type="SAM" id="MobiDB-lite"/>
    </source>
</evidence>
<dbReference type="PANTHER" id="PTHR23501:SF199">
    <property type="entry name" value="MFS EFFLUX TRANSPORTER INPD-RELATED"/>
    <property type="match status" value="1"/>
</dbReference>
<dbReference type="GO" id="GO:0022857">
    <property type="term" value="F:transmembrane transporter activity"/>
    <property type="evidence" value="ECO:0007669"/>
    <property type="project" value="InterPro"/>
</dbReference>
<feature type="transmembrane region" description="Helical" evidence="10">
    <location>
        <begin position="400"/>
        <end position="418"/>
    </location>
</feature>
<feature type="domain" description="Major facilitator superfamily (MFS) profile" evidence="11">
    <location>
        <begin position="73"/>
        <end position="561"/>
    </location>
</feature>
<feature type="transmembrane region" description="Helical" evidence="10">
    <location>
        <begin position="196"/>
        <end position="217"/>
    </location>
</feature>
<feature type="transmembrane region" description="Helical" evidence="10">
    <location>
        <begin position="340"/>
        <end position="361"/>
    </location>
</feature>
<dbReference type="PANTHER" id="PTHR23501">
    <property type="entry name" value="MAJOR FACILITATOR SUPERFAMILY"/>
    <property type="match status" value="1"/>
</dbReference>
<feature type="transmembrane region" description="Helical" evidence="10">
    <location>
        <begin position="430"/>
        <end position="452"/>
    </location>
</feature>
<evidence type="ECO:0000256" key="6">
    <source>
        <dbReference type="ARBA" id="ARBA00022989"/>
    </source>
</evidence>
<comment type="subcellular location">
    <subcellularLocation>
        <location evidence="1">Cell membrane</location>
        <topology evidence="1">Multi-pass membrane protein</topology>
    </subcellularLocation>
</comment>
<feature type="transmembrane region" description="Helical" evidence="10">
    <location>
        <begin position="464"/>
        <end position="483"/>
    </location>
</feature>
<evidence type="ECO:0000256" key="5">
    <source>
        <dbReference type="ARBA" id="ARBA00022692"/>
    </source>
</evidence>